<reference evidence="3" key="1">
    <citation type="journal article" date="2019" name="bioRxiv">
        <title>The Genome of the Zebra Mussel, Dreissena polymorpha: A Resource for Invasive Species Research.</title>
        <authorList>
            <person name="McCartney M.A."/>
            <person name="Auch B."/>
            <person name="Kono T."/>
            <person name="Mallez S."/>
            <person name="Zhang Y."/>
            <person name="Obille A."/>
            <person name="Becker A."/>
            <person name="Abrahante J.E."/>
            <person name="Garbe J."/>
            <person name="Badalamenti J.P."/>
            <person name="Herman A."/>
            <person name="Mangelson H."/>
            <person name="Liachko I."/>
            <person name="Sullivan S."/>
            <person name="Sone E.D."/>
            <person name="Koren S."/>
            <person name="Silverstein K.A.T."/>
            <person name="Beckman K.B."/>
            <person name="Gohl D.M."/>
        </authorList>
    </citation>
    <scope>NUCLEOTIDE SEQUENCE</scope>
    <source>
        <strain evidence="3">Duluth1</strain>
        <tissue evidence="3">Whole animal</tissue>
    </source>
</reference>
<feature type="region of interest" description="Disordered" evidence="1">
    <location>
        <begin position="397"/>
        <end position="458"/>
    </location>
</feature>
<protein>
    <submittedName>
        <fullName evidence="3">Uncharacterized protein</fullName>
    </submittedName>
</protein>
<keyword evidence="2" id="KW-0812">Transmembrane</keyword>
<evidence type="ECO:0000313" key="4">
    <source>
        <dbReference type="Proteomes" id="UP000828390"/>
    </source>
</evidence>
<dbReference type="EMBL" id="JAIWYP010000002">
    <property type="protein sequence ID" value="KAH3873826.1"/>
    <property type="molecule type" value="Genomic_DNA"/>
</dbReference>
<keyword evidence="4" id="KW-1185">Reference proteome</keyword>
<name>A0A9D4RM05_DREPO</name>
<sequence>MNPSSLEITCFGYAQTVAMVKIFRGQISFTSVIKIIIYNGKCDVLIVTSDLEIQCICMSEQSVVCNVSGSSFNSEDKWKCAAINYQDSNPKYSRIISMSSLNGNNTDGQVSTMLSFLTKLQKSTISTDAKLVFNTTYAHDETDSSDSTEGKDVSKPTIYANTTVIFINKAANSDLTTVFSEVGTFVTAGLLPNTFSEPFIILLATCGCLITLLVAGLICSLLKRIRNIGPDLPPSIENNYLTPFGENPRTSQYVFGREASDQHDNVALRQIDNIDSRVQGVIPARIVLVDKESRNEDEIDSANNYDSISDTTPEPEMPYAEIPTQGGPPLPPVIENNYLIPLGENPRTSQYVLGREASDQRDNVALRQIDNIAFSLHRVIPARIVLVDKESRTENEIDGANNYDSISDTTPEPEMPYAEIPTQGDGEEEIEYQGEMQTHYESLPRSSSDAFAQGRTWP</sequence>
<evidence type="ECO:0000313" key="3">
    <source>
        <dbReference type="EMBL" id="KAH3873826.1"/>
    </source>
</evidence>
<accession>A0A9D4RM05</accession>
<dbReference type="Proteomes" id="UP000828390">
    <property type="component" value="Unassembled WGS sequence"/>
</dbReference>
<organism evidence="3 4">
    <name type="scientific">Dreissena polymorpha</name>
    <name type="common">Zebra mussel</name>
    <name type="synonym">Mytilus polymorpha</name>
    <dbReference type="NCBI Taxonomy" id="45954"/>
    <lineage>
        <taxon>Eukaryota</taxon>
        <taxon>Metazoa</taxon>
        <taxon>Spiralia</taxon>
        <taxon>Lophotrochozoa</taxon>
        <taxon>Mollusca</taxon>
        <taxon>Bivalvia</taxon>
        <taxon>Autobranchia</taxon>
        <taxon>Heteroconchia</taxon>
        <taxon>Euheterodonta</taxon>
        <taxon>Imparidentia</taxon>
        <taxon>Neoheterodontei</taxon>
        <taxon>Myida</taxon>
        <taxon>Dreissenoidea</taxon>
        <taxon>Dreissenidae</taxon>
        <taxon>Dreissena</taxon>
    </lineage>
</organism>
<evidence type="ECO:0000256" key="1">
    <source>
        <dbReference type="SAM" id="MobiDB-lite"/>
    </source>
</evidence>
<comment type="caution">
    <text evidence="3">The sequence shown here is derived from an EMBL/GenBank/DDBJ whole genome shotgun (WGS) entry which is preliminary data.</text>
</comment>
<reference evidence="3" key="2">
    <citation type="submission" date="2020-11" db="EMBL/GenBank/DDBJ databases">
        <authorList>
            <person name="McCartney M.A."/>
            <person name="Auch B."/>
            <person name="Kono T."/>
            <person name="Mallez S."/>
            <person name="Becker A."/>
            <person name="Gohl D.M."/>
            <person name="Silverstein K.A.T."/>
            <person name="Koren S."/>
            <person name="Bechman K.B."/>
            <person name="Herman A."/>
            <person name="Abrahante J.E."/>
            <person name="Garbe J."/>
        </authorList>
    </citation>
    <scope>NUCLEOTIDE SEQUENCE</scope>
    <source>
        <strain evidence="3">Duluth1</strain>
        <tissue evidence="3">Whole animal</tissue>
    </source>
</reference>
<proteinExistence type="predicted"/>
<feature type="transmembrane region" description="Helical" evidence="2">
    <location>
        <begin position="199"/>
        <end position="222"/>
    </location>
</feature>
<gene>
    <name evidence="3" type="ORF">DPMN_037066</name>
</gene>
<feature type="compositionally biased region" description="Polar residues" evidence="1">
    <location>
        <begin position="435"/>
        <end position="450"/>
    </location>
</feature>
<evidence type="ECO:0000256" key="2">
    <source>
        <dbReference type="SAM" id="Phobius"/>
    </source>
</evidence>
<keyword evidence="2" id="KW-1133">Transmembrane helix</keyword>
<dbReference type="AlphaFoldDB" id="A0A9D4RM05"/>
<keyword evidence="2" id="KW-0472">Membrane</keyword>